<feature type="transmembrane region" description="Helical" evidence="2">
    <location>
        <begin position="137"/>
        <end position="156"/>
    </location>
</feature>
<organism evidence="3 4">
    <name type="scientific">Phialocephala subalpina</name>
    <dbReference type="NCBI Taxonomy" id="576137"/>
    <lineage>
        <taxon>Eukaryota</taxon>
        <taxon>Fungi</taxon>
        <taxon>Dikarya</taxon>
        <taxon>Ascomycota</taxon>
        <taxon>Pezizomycotina</taxon>
        <taxon>Leotiomycetes</taxon>
        <taxon>Helotiales</taxon>
        <taxon>Mollisiaceae</taxon>
        <taxon>Phialocephala</taxon>
        <taxon>Phialocephala fortinii species complex</taxon>
    </lineage>
</organism>
<evidence type="ECO:0000256" key="1">
    <source>
        <dbReference type="SAM" id="MobiDB-lite"/>
    </source>
</evidence>
<keyword evidence="2" id="KW-0812">Transmembrane</keyword>
<accession>A0A1L7WI59</accession>
<feature type="region of interest" description="Disordered" evidence="1">
    <location>
        <begin position="1"/>
        <end position="62"/>
    </location>
</feature>
<keyword evidence="2" id="KW-0472">Membrane</keyword>
<sequence>MSKTSHGHAKESRPKHHRSKEVGGRKNREREKGKLAADVAAPYGYPEEAASTERSIEEGEVARRVSSMEETIRRLEQKERNEACRGAVVSEVDKAVKRLELGTDEMLEVVKSTTTTWKEVSNGVRANCDEAEELKKMMIKIMLAAMAVAILMLCLVKDFRK</sequence>
<evidence type="ECO:0000313" key="3">
    <source>
        <dbReference type="EMBL" id="CZR52462.1"/>
    </source>
</evidence>
<protein>
    <submittedName>
        <fullName evidence="3">Uncharacterized protein</fullName>
    </submittedName>
</protein>
<dbReference type="Proteomes" id="UP000184330">
    <property type="component" value="Unassembled WGS sequence"/>
</dbReference>
<evidence type="ECO:0000256" key="2">
    <source>
        <dbReference type="SAM" id="Phobius"/>
    </source>
</evidence>
<name>A0A1L7WI59_9HELO</name>
<keyword evidence="4" id="KW-1185">Reference proteome</keyword>
<reference evidence="3 4" key="1">
    <citation type="submission" date="2016-03" db="EMBL/GenBank/DDBJ databases">
        <authorList>
            <person name="Ploux O."/>
        </authorList>
    </citation>
    <scope>NUCLEOTIDE SEQUENCE [LARGE SCALE GENOMIC DNA]</scope>
    <source>
        <strain evidence="3 4">UAMH 11012</strain>
    </source>
</reference>
<evidence type="ECO:0000313" key="4">
    <source>
        <dbReference type="Proteomes" id="UP000184330"/>
    </source>
</evidence>
<keyword evidence="2" id="KW-1133">Transmembrane helix</keyword>
<feature type="compositionally biased region" description="Basic and acidic residues" evidence="1">
    <location>
        <begin position="20"/>
        <end position="35"/>
    </location>
</feature>
<dbReference type="AlphaFoldDB" id="A0A1L7WI59"/>
<proteinExistence type="predicted"/>
<dbReference type="EMBL" id="FJOG01000002">
    <property type="protein sequence ID" value="CZR52462.1"/>
    <property type="molecule type" value="Genomic_DNA"/>
</dbReference>
<gene>
    <name evidence="3" type="ORF">PAC_02339</name>
</gene>